<reference evidence="1 2" key="1">
    <citation type="submission" date="2020-08" db="EMBL/GenBank/DDBJ databases">
        <title>Genomic Encyclopedia of Type Strains, Phase IV (KMG-V): Genome sequencing to study the core and pangenomes of soil and plant-associated prokaryotes.</title>
        <authorList>
            <person name="Whitman W."/>
        </authorList>
    </citation>
    <scope>NUCLEOTIDE SEQUENCE [LARGE SCALE GENOMIC DNA]</scope>
    <source>
        <strain evidence="1 2">SEMIA 4089</strain>
    </source>
</reference>
<dbReference type="RefSeq" id="WP_246713732.1">
    <property type="nucleotide sequence ID" value="NZ_JACIFY010000022.1"/>
</dbReference>
<sequence length="275" mass="28757">MRVEKRHSSPACAAIHAITAARPGNRYAGSQTGVSYAMTSSSYQIIVRNLSQTTQYFYLFQKQAAFPSLVSPSVFSSSLGSQSVGNYGNSGAQINFGLDRQIYAGALSTMQSAPSSQLIALIALDATTRSIVTSTTAARAITLTTASGEPNNCTSLTLDPLGLSAPAYQSGVPVGAFAMNVPTYTPLPAPELYCGVAALNNDQAIILSSFVAPVPNAVMNCIPQQIFFVKTSYQPAGTVVPYDETNAARCDFSTGYGTYTVTYNADGTFSATGGP</sequence>
<evidence type="ECO:0000313" key="2">
    <source>
        <dbReference type="Proteomes" id="UP000540909"/>
    </source>
</evidence>
<organism evidence="1 2">
    <name type="scientific">Rhizobium esperanzae</name>
    <dbReference type="NCBI Taxonomy" id="1967781"/>
    <lineage>
        <taxon>Bacteria</taxon>
        <taxon>Pseudomonadati</taxon>
        <taxon>Pseudomonadota</taxon>
        <taxon>Alphaproteobacteria</taxon>
        <taxon>Hyphomicrobiales</taxon>
        <taxon>Rhizobiaceae</taxon>
        <taxon>Rhizobium/Agrobacterium group</taxon>
        <taxon>Rhizobium</taxon>
    </lineage>
</organism>
<dbReference type="AlphaFoldDB" id="A0A7W6R8N7"/>
<gene>
    <name evidence="1" type="ORF">GGD57_005092</name>
</gene>
<proteinExistence type="predicted"/>
<comment type="caution">
    <text evidence="1">The sequence shown here is derived from an EMBL/GenBank/DDBJ whole genome shotgun (WGS) entry which is preliminary data.</text>
</comment>
<evidence type="ECO:0000313" key="1">
    <source>
        <dbReference type="EMBL" id="MBB4238480.1"/>
    </source>
</evidence>
<dbReference type="Proteomes" id="UP000540909">
    <property type="component" value="Unassembled WGS sequence"/>
</dbReference>
<protein>
    <submittedName>
        <fullName evidence="1">Uncharacterized protein</fullName>
    </submittedName>
</protein>
<name>A0A7W6R8N7_9HYPH</name>
<accession>A0A7W6R8N7</accession>
<dbReference type="EMBL" id="JACIFY010000022">
    <property type="protein sequence ID" value="MBB4238480.1"/>
    <property type="molecule type" value="Genomic_DNA"/>
</dbReference>